<evidence type="ECO:0000313" key="2">
    <source>
        <dbReference type="Proteomes" id="UP000060630"/>
    </source>
</evidence>
<dbReference type="AlphaFoldDB" id="A0A106Q7R5"/>
<reference evidence="1 2" key="1">
    <citation type="submission" date="2015-11" db="EMBL/GenBank/DDBJ databases">
        <title>Expanding the genomic diversity of Burkholderia species for the development of highly accurate diagnostics.</title>
        <authorList>
            <person name="Sahl J."/>
            <person name="Keim P."/>
            <person name="Wagner D."/>
        </authorList>
    </citation>
    <scope>NUCLEOTIDE SEQUENCE [LARGE SCALE GENOMIC DNA]</scope>
    <source>
        <strain evidence="1 2">MSMB2087WGS</strain>
    </source>
</reference>
<accession>A0A106Q7R5</accession>
<proteinExistence type="predicted"/>
<dbReference type="Proteomes" id="UP000060630">
    <property type="component" value="Unassembled WGS sequence"/>
</dbReference>
<sequence length="159" mass="17210">MKPNDISSQAFNVNVIGSWNQAIFSPDWVKANLANDPASEVLMAVSFPVGLGPVRLSVEGVNIYPSPQLLQLDGATYTDASFAACATKFGKIATLLPHTPVSALGINFRFTGNVDDSANLMELFTLPDSASIDAKKLPRVKQDESSASIRMRVLAWRQR</sequence>
<gene>
    <name evidence="1" type="ORF">WL29_26605</name>
</gene>
<name>A0A106Q7R5_9BURK</name>
<protein>
    <submittedName>
        <fullName evidence="1">Uncharacterized protein</fullName>
    </submittedName>
</protein>
<dbReference type="RefSeq" id="WP_060192840.1">
    <property type="nucleotide sequence ID" value="NZ_LPHD01000069.1"/>
</dbReference>
<evidence type="ECO:0000313" key="1">
    <source>
        <dbReference type="EMBL" id="KWA81925.1"/>
    </source>
</evidence>
<dbReference type="EMBL" id="LPHD01000069">
    <property type="protein sequence ID" value="KWA81925.1"/>
    <property type="molecule type" value="Genomic_DNA"/>
</dbReference>
<comment type="caution">
    <text evidence="1">The sequence shown here is derived from an EMBL/GenBank/DDBJ whole genome shotgun (WGS) entry which is preliminary data.</text>
</comment>
<organism evidence="1 2">
    <name type="scientific">Burkholderia ubonensis</name>
    <dbReference type="NCBI Taxonomy" id="101571"/>
    <lineage>
        <taxon>Bacteria</taxon>
        <taxon>Pseudomonadati</taxon>
        <taxon>Pseudomonadota</taxon>
        <taxon>Betaproteobacteria</taxon>
        <taxon>Burkholderiales</taxon>
        <taxon>Burkholderiaceae</taxon>
        <taxon>Burkholderia</taxon>
        <taxon>Burkholderia cepacia complex</taxon>
    </lineage>
</organism>